<keyword evidence="4" id="KW-1185">Reference proteome</keyword>
<dbReference type="InterPro" id="IPR041698">
    <property type="entry name" value="Methyltransf_25"/>
</dbReference>
<dbReference type="STRING" id="1306406.J116_002510"/>
<reference evidence="3 4" key="1">
    <citation type="journal article" date="2013" name="Genome Announc.">
        <title>Genome Sequence of Streptomyces violaceusniger Strain SPC6, a Halotolerant Streptomycete That Exhibits Rapid Growth and Development.</title>
        <authorList>
            <person name="Chen X."/>
            <person name="Zhang B."/>
            <person name="Zhang W."/>
            <person name="Wu X."/>
            <person name="Zhang M."/>
            <person name="Chen T."/>
            <person name="Liu G."/>
            <person name="Dyson P."/>
        </authorList>
    </citation>
    <scope>NUCLEOTIDE SEQUENCE [LARGE SCALE GENOMIC DNA]</scope>
    <source>
        <strain evidence="3 4">SPC6</strain>
    </source>
</reference>
<dbReference type="PANTHER" id="PTHR43464:SF90">
    <property type="entry name" value="METHYLTRANSFERASE TYPE 11"/>
    <property type="match status" value="1"/>
</dbReference>
<keyword evidence="3" id="KW-0830">Ubiquinone</keyword>
<comment type="caution">
    <text evidence="3">The sequence shown here is derived from an EMBL/GenBank/DDBJ whole genome shotgun (WGS) entry which is preliminary data.</text>
</comment>
<dbReference type="PANTHER" id="PTHR43464">
    <property type="entry name" value="METHYLTRANSFERASE"/>
    <property type="match status" value="1"/>
</dbReference>
<evidence type="ECO:0000256" key="1">
    <source>
        <dbReference type="SAM" id="MobiDB-lite"/>
    </source>
</evidence>
<gene>
    <name evidence="3" type="ORF">J116_002510</name>
</gene>
<proteinExistence type="predicted"/>
<feature type="region of interest" description="Disordered" evidence="1">
    <location>
        <begin position="221"/>
        <end position="243"/>
    </location>
</feature>
<dbReference type="eggNOG" id="COG2226">
    <property type="taxonomic scope" value="Bacteria"/>
</dbReference>
<dbReference type="InterPro" id="IPR029063">
    <property type="entry name" value="SAM-dependent_MTases_sf"/>
</dbReference>
<dbReference type="GO" id="GO:0008168">
    <property type="term" value="F:methyltransferase activity"/>
    <property type="evidence" value="ECO:0007669"/>
    <property type="project" value="UniProtKB-KW"/>
</dbReference>
<dbReference type="GO" id="GO:0032259">
    <property type="term" value="P:methylation"/>
    <property type="evidence" value="ECO:0007669"/>
    <property type="project" value="UniProtKB-KW"/>
</dbReference>
<name>A0A1D3DMF4_9ACTN</name>
<dbReference type="OrthoDB" id="4307675at2"/>
<dbReference type="AlphaFoldDB" id="A0A1D3DMF4"/>
<evidence type="ECO:0000313" key="4">
    <source>
        <dbReference type="Proteomes" id="UP000095329"/>
    </source>
</evidence>
<evidence type="ECO:0000313" key="3">
    <source>
        <dbReference type="EMBL" id="OEJ93497.1"/>
    </source>
</evidence>
<dbReference type="SUPFAM" id="SSF53335">
    <property type="entry name" value="S-adenosyl-L-methionine-dependent methyltransferases"/>
    <property type="match status" value="1"/>
</dbReference>
<accession>A0A1D3DMF4</accession>
<dbReference type="Proteomes" id="UP000095329">
    <property type="component" value="Unassembled WGS sequence"/>
</dbReference>
<dbReference type="Pfam" id="PF13649">
    <property type="entry name" value="Methyltransf_25"/>
    <property type="match status" value="1"/>
</dbReference>
<evidence type="ECO:0000259" key="2">
    <source>
        <dbReference type="Pfam" id="PF13649"/>
    </source>
</evidence>
<feature type="domain" description="Methyltransferase" evidence="2">
    <location>
        <begin position="52"/>
        <end position="145"/>
    </location>
</feature>
<sequence length="243" mass="26281">MTLLRDHDLARAFDHAAHTRDRLTAPNPGHRAGLLRSARRLRLPRDGARLHVLDPGCGTGASTETLLRAAPRARTTAIDASAGRLRRAPVKRWPRDVGFRHSTAERAATAGEGPYDTVFAAYPFRDVTDPDRVLRVVRSLPRPGGRLAVHEYSLSGRPVHRALRPAVCRGVILPAGTLTGDRALYRHLWRSVLDFDTVPAFTARPADVGLTGVRAVPAAGPQTGVVHPVPARRDAATDGEGAR</sequence>
<protein>
    <submittedName>
        <fullName evidence="3">Ubiquinone biosynthesis methyltransferase UbiE</fullName>
    </submittedName>
</protein>
<dbReference type="Gene3D" id="3.40.50.150">
    <property type="entry name" value="Vaccinia Virus protein VP39"/>
    <property type="match status" value="1"/>
</dbReference>
<dbReference type="RefSeq" id="WP_023590935.1">
    <property type="nucleotide sequence ID" value="NZ_ASHX02000001.1"/>
</dbReference>
<keyword evidence="3" id="KW-0489">Methyltransferase</keyword>
<dbReference type="CDD" id="cd02440">
    <property type="entry name" value="AdoMet_MTases"/>
    <property type="match status" value="1"/>
</dbReference>
<keyword evidence="3" id="KW-0808">Transferase</keyword>
<feature type="compositionally biased region" description="Basic and acidic residues" evidence="1">
    <location>
        <begin position="231"/>
        <end position="243"/>
    </location>
</feature>
<organism evidence="3 4">
    <name type="scientific">Streptomyces thermolilacinus SPC6</name>
    <dbReference type="NCBI Taxonomy" id="1306406"/>
    <lineage>
        <taxon>Bacteria</taxon>
        <taxon>Bacillati</taxon>
        <taxon>Actinomycetota</taxon>
        <taxon>Actinomycetes</taxon>
        <taxon>Kitasatosporales</taxon>
        <taxon>Streptomycetaceae</taxon>
        <taxon>Streptomyces</taxon>
    </lineage>
</organism>
<dbReference type="EMBL" id="ASHX02000001">
    <property type="protein sequence ID" value="OEJ93497.1"/>
    <property type="molecule type" value="Genomic_DNA"/>
</dbReference>